<dbReference type="InterPro" id="IPR027417">
    <property type="entry name" value="P-loop_NTPase"/>
</dbReference>
<dbReference type="PROSITE" id="PS50893">
    <property type="entry name" value="ABC_TRANSPORTER_2"/>
    <property type="match status" value="1"/>
</dbReference>
<evidence type="ECO:0000259" key="5">
    <source>
        <dbReference type="PROSITE" id="PS50893"/>
    </source>
</evidence>
<dbReference type="InterPro" id="IPR003593">
    <property type="entry name" value="AAA+_ATPase"/>
</dbReference>
<dbReference type="eggNOG" id="COG1136">
    <property type="taxonomic scope" value="Bacteria"/>
</dbReference>
<dbReference type="InterPro" id="IPR017911">
    <property type="entry name" value="MacB-like_ATP-bd"/>
</dbReference>
<dbReference type="EMBL" id="AGYT01000007">
    <property type="protein sequence ID" value="ENZ03600.1"/>
    <property type="molecule type" value="Genomic_DNA"/>
</dbReference>
<organism evidence="6 7">
    <name type="scientific">Clostridium thermobutyricum</name>
    <dbReference type="NCBI Taxonomy" id="29372"/>
    <lineage>
        <taxon>Bacteria</taxon>
        <taxon>Bacillati</taxon>
        <taxon>Bacillota</taxon>
        <taxon>Clostridia</taxon>
        <taxon>Eubacteriales</taxon>
        <taxon>Clostridiaceae</taxon>
        <taxon>Clostridium</taxon>
    </lineage>
</organism>
<reference evidence="6 7" key="1">
    <citation type="submission" date="2013-01" db="EMBL/GenBank/DDBJ databases">
        <title>The Genome Sequence of Clostridium colicanis 209318.</title>
        <authorList>
            <consortium name="The Broad Institute Genome Sequencing Platform"/>
            <person name="Earl A."/>
            <person name="Ward D."/>
            <person name="Feldgarden M."/>
            <person name="Gevers D."/>
            <person name="Courvalin P."/>
            <person name="Lambert T."/>
            <person name="Walker B."/>
            <person name="Young S.K."/>
            <person name="Zeng Q."/>
            <person name="Gargeya S."/>
            <person name="Fitzgerald M."/>
            <person name="Haas B."/>
            <person name="Abouelleil A."/>
            <person name="Alvarado L."/>
            <person name="Arachchi H.M."/>
            <person name="Berlin A.M."/>
            <person name="Chapman S.B."/>
            <person name="Dewar J."/>
            <person name="Goldberg J."/>
            <person name="Griggs A."/>
            <person name="Gujja S."/>
            <person name="Hansen M."/>
            <person name="Howarth C."/>
            <person name="Imamovic A."/>
            <person name="Larimer J."/>
            <person name="McCowan C."/>
            <person name="Murphy C."/>
            <person name="Neiman D."/>
            <person name="Pearson M."/>
            <person name="Priest M."/>
            <person name="Roberts A."/>
            <person name="Saif S."/>
            <person name="Shea T."/>
            <person name="Sisk P."/>
            <person name="Sykes S."/>
            <person name="Wortman J."/>
            <person name="Nusbaum C."/>
            <person name="Birren B."/>
        </authorList>
    </citation>
    <scope>NUCLEOTIDE SEQUENCE [LARGE SCALE GENOMIC DNA]</scope>
    <source>
        <strain evidence="6 7">209318</strain>
    </source>
</reference>
<keyword evidence="7" id="KW-1185">Reference proteome</keyword>
<dbReference type="HOGENOM" id="CLU_000604_1_22_9"/>
<dbReference type="PANTHER" id="PTHR42798:SF4">
    <property type="entry name" value="ABC TRANSPORTER DOMAIN-CONTAINING PROTEIN"/>
    <property type="match status" value="1"/>
</dbReference>
<evidence type="ECO:0000313" key="7">
    <source>
        <dbReference type="Proteomes" id="UP000013097"/>
    </source>
</evidence>
<dbReference type="InterPro" id="IPR017871">
    <property type="entry name" value="ABC_transporter-like_CS"/>
</dbReference>
<dbReference type="PATRIC" id="fig|999411.4.peg.764"/>
<dbReference type="AlphaFoldDB" id="N9WL54"/>
<dbReference type="SMART" id="SM00382">
    <property type="entry name" value="AAA"/>
    <property type="match status" value="1"/>
</dbReference>
<name>N9WL54_9CLOT</name>
<dbReference type="Gene3D" id="3.40.50.300">
    <property type="entry name" value="P-loop containing nucleotide triphosphate hydrolases"/>
    <property type="match status" value="1"/>
</dbReference>
<feature type="domain" description="ABC transporter" evidence="5">
    <location>
        <begin position="4"/>
        <end position="226"/>
    </location>
</feature>
<comment type="caution">
    <text evidence="6">The sequence shown here is derived from an EMBL/GenBank/DDBJ whole genome shotgun (WGS) entry which is preliminary data.</text>
</comment>
<gene>
    <name evidence="6" type="ORF">HMPREF1092_00787</name>
</gene>
<dbReference type="InterPro" id="IPR003439">
    <property type="entry name" value="ABC_transporter-like_ATP-bd"/>
</dbReference>
<evidence type="ECO:0000256" key="4">
    <source>
        <dbReference type="ARBA" id="ARBA00022840"/>
    </source>
</evidence>
<protein>
    <submittedName>
        <fullName evidence="6">ABC transporter ATP-binding protein</fullName>
    </submittedName>
</protein>
<dbReference type="CDD" id="cd03255">
    <property type="entry name" value="ABC_MJ0796_LolCDE_FtsE"/>
    <property type="match status" value="1"/>
</dbReference>
<dbReference type="Pfam" id="PF00005">
    <property type="entry name" value="ABC_tran"/>
    <property type="match status" value="1"/>
</dbReference>
<keyword evidence="3" id="KW-0547">Nucleotide-binding</keyword>
<dbReference type="PROSITE" id="PS00211">
    <property type="entry name" value="ABC_TRANSPORTER_1"/>
    <property type="match status" value="1"/>
</dbReference>
<accession>N9WL54</accession>
<dbReference type="SUPFAM" id="SSF52540">
    <property type="entry name" value="P-loop containing nucleoside triphosphate hydrolases"/>
    <property type="match status" value="1"/>
</dbReference>
<keyword evidence="2" id="KW-0813">Transport</keyword>
<evidence type="ECO:0000256" key="1">
    <source>
        <dbReference type="ARBA" id="ARBA00005417"/>
    </source>
</evidence>
<dbReference type="PANTHER" id="PTHR42798">
    <property type="entry name" value="LIPOPROTEIN-RELEASING SYSTEM ATP-BINDING PROTEIN LOLD"/>
    <property type="match status" value="1"/>
</dbReference>
<dbReference type="Proteomes" id="UP000013097">
    <property type="component" value="Unassembled WGS sequence"/>
</dbReference>
<evidence type="ECO:0000313" key="6">
    <source>
        <dbReference type="EMBL" id="ENZ03600.1"/>
    </source>
</evidence>
<sequence>MGNLKLNNITKIFGKNDSKITALKNISLEIKEGELVSITGTSGSGKSTLLNILGLIDKSTEGTYIINGQDVSKFSDKDMDKKRNEDFGFIIQHFALIDGISVEKNIELPLLYGKVEKSKRKERVEELLEKLKIKDKRKKMSTELSGGQCQRVAIARALANRPEIILADEPTGALDSENGKSIMKILKDLNKDGATVIIVTHDKNIAKECNREIVMKDGRIIDERKN</sequence>
<dbReference type="GO" id="GO:0022857">
    <property type="term" value="F:transmembrane transporter activity"/>
    <property type="evidence" value="ECO:0007669"/>
    <property type="project" value="UniProtKB-ARBA"/>
</dbReference>
<evidence type="ECO:0000256" key="3">
    <source>
        <dbReference type="ARBA" id="ARBA00022741"/>
    </source>
</evidence>
<dbReference type="FunFam" id="3.40.50.300:FF:000032">
    <property type="entry name" value="Export ABC transporter ATP-binding protein"/>
    <property type="match status" value="1"/>
</dbReference>
<dbReference type="GO" id="GO:0016887">
    <property type="term" value="F:ATP hydrolysis activity"/>
    <property type="evidence" value="ECO:0007669"/>
    <property type="project" value="InterPro"/>
</dbReference>
<dbReference type="GO" id="GO:0005524">
    <property type="term" value="F:ATP binding"/>
    <property type="evidence" value="ECO:0007669"/>
    <property type="project" value="UniProtKB-KW"/>
</dbReference>
<keyword evidence="4 6" id="KW-0067">ATP-binding</keyword>
<dbReference type="GO" id="GO:0098796">
    <property type="term" value="C:membrane protein complex"/>
    <property type="evidence" value="ECO:0007669"/>
    <property type="project" value="UniProtKB-ARBA"/>
</dbReference>
<dbReference type="RefSeq" id="WP_002597289.1">
    <property type="nucleotide sequence ID" value="NZ_KB850956.1"/>
</dbReference>
<proteinExistence type="inferred from homology"/>
<evidence type="ECO:0000256" key="2">
    <source>
        <dbReference type="ARBA" id="ARBA00022448"/>
    </source>
</evidence>
<comment type="similarity">
    <text evidence="1">Belongs to the ABC transporter superfamily.</text>
</comment>